<keyword evidence="1" id="KW-0812">Transmembrane</keyword>
<accession>A0A2S8GN81</accession>
<dbReference type="Proteomes" id="UP000237819">
    <property type="component" value="Unassembled WGS sequence"/>
</dbReference>
<evidence type="ECO:0000313" key="3">
    <source>
        <dbReference type="Proteomes" id="UP000237819"/>
    </source>
</evidence>
<dbReference type="RefSeq" id="WP_105335975.1">
    <property type="nucleotide sequence ID" value="NZ_PUHZ01000014.1"/>
</dbReference>
<evidence type="ECO:0000313" key="2">
    <source>
        <dbReference type="EMBL" id="PQO45484.1"/>
    </source>
</evidence>
<name>A0A2S8GN81_9BACT</name>
<feature type="transmembrane region" description="Helical" evidence="1">
    <location>
        <begin position="7"/>
        <end position="26"/>
    </location>
</feature>
<dbReference type="AlphaFoldDB" id="A0A2S8GN81"/>
<keyword evidence="1" id="KW-1133">Transmembrane helix</keyword>
<organism evidence="2 3">
    <name type="scientific">Blastopirellula marina</name>
    <dbReference type="NCBI Taxonomy" id="124"/>
    <lineage>
        <taxon>Bacteria</taxon>
        <taxon>Pseudomonadati</taxon>
        <taxon>Planctomycetota</taxon>
        <taxon>Planctomycetia</taxon>
        <taxon>Pirellulales</taxon>
        <taxon>Pirellulaceae</taxon>
        <taxon>Blastopirellula</taxon>
    </lineage>
</organism>
<protein>
    <submittedName>
        <fullName evidence="2">Uncharacterized protein</fullName>
    </submittedName>
</protein>
<comment type="caution">
    <text evidence="2">The sequence shown here is derived from an EMBL/GenBank/DDBJ whole genome shotgun (WGS) entry which is preliminary data.</text>
</comment>
<evidence type="ECO:0000256" key="1">
    <source>
        <dbReference type="SAM" id="Phobius"/>
    </source>
</evidence>
<reference evidence="2 3" key="1">
    <citation type="submission" date="2018-02" db="EMBL/GenBank/DDBJ databases">
        <title>Comparative genomes isolates from brazilian mangrove.</title>
        <authorList>
            <person name="Araujo J.E."/>
            <person name="Taketani R.G."/>
            <person name="Silva M.C.P."/>
            <person name="Loureco M.V."/>
            <person name="Andreote F.D."/>
        </authorList>
    </citation>
    <scope>NUCLEOTIDE SEQUENCE [LARGE SCALE GENOMIC DNA]</scope>
    <source>
        <strain evidence="2 3">Nap-Phe MGV</strain>
    </source>
</reference>
<keyword evidence="1" id="KW-0472">Membrane</keyword>
<gene>
    <name evidence="2" type="ORF">C5Y93_13615</name>
</gene>
<sequence>MESDTRWYALGAFALVLLAIIIPRYLQFRSYSDRGAFEVCESIYGEIKSLKAGSDDQAGWANLEGQAIPKLEEVTVDIEAHLGGKTSASSAIYQLAKYELPRAIEHRGRTAGKKLDEDFANALQLIDAPYESSVHDVKNRRDGETPESWDPVVMGILAIDGILFVSGVAYVLLPRRRT</sequence>
<feature type="transmembrane region" description="Helical" evidence="1">
    <location>
        <begin position="152"/>
        <end position="173"/>
    </location>
</feature>
<proteinExistence type="predicted"/>
<dbReference type="EMBL" id="PUHZ01000014">
    <property type="protein sequence ID" value="PQO45484.1"/>
    <property type="molecule type" value="Genomic_DNA"/>
</dbReference>